<dbReference type="GO" id="GO:0005634">
    <property type="term" value="C:nucleus"/>
    <property type="evidence" value="ECO:0007669"/>
    <property type="project" value="UniProtKB-SubCell"/>
</dbReference>
<proteinExistence type="predicted"/>
<name>A0A068TRQ0_COFCA</name>
<evidence type="ECO:0000313" key="7">
    <source>
        <dbReference type="Proteomes" id="UP000295252"/>
    </source>
</evidence>
<dbReference type="AlphaFoldDB" id="A0A068TRQ0"/>
<dbReference type="PhylomeDB" id="A0A068TRQ0"/>
<dbReference type="Gramene" id="CDO98931">
    <property type="protein sequence ID" value="CDO98931"/>
    <property type="gene ID" value="GSCOC_T00025896001"/>
</dbReference>
<sequence>MGQPGDDDEKKIEQAEFKSNSDLSDTETQPVENGEFSPPQFHDELAGEFEHENDGLQYIQDTLPVDDAFPFGDAFETQMVNFGDETQVVDITCETQVVDLGGETQVFDGLDTQVQIDSDAGGSDKTEVLSYTQELSDDDPATKGIDCLDDLEITLDTELSKQSDGASKAQSDALSNEGHRSGSIARTFTSVRAASMRASGLAARNMAIKRIDSSSCPKKCNDSLDVQPAEKDKSHSSRDSLKLTDEFNQKHSMEDYDPRIKELGNENTRKLGSSAVRKLFMDEVVSEIKQADDGWNSSDGTGGVPQLASEHDLAGLSYVDSQEPGDLSQANALDVVDKFLELNVAGSDQDVTFSKSNRRKSRSVSSGKGIQSLAKKAAVRSLHGGKGIFNWDDDLEDEGGGEFFQKKKELFFENRSLRQRSIPHSTKPLCLTSKSSLTIPLDTDEKKIVDNTRNLKDAFLSDSRLLSKNSRANESSKPRKASFKRNLLPVMDEEMSDASVERVVDAVAHKDLPDKMDVGFDTQMAADAMEALQFAVSVKENDCMNGDEGITSVTKSARTDDRSSFNESITLKRTCSSDAELITRQSKKARRTGVKLSRESNSSSVKQSKNLKRSKRAKANLKDLITNGTENLSTVSKVVEPRQEDRVPVGSDVDNINQTLATASAGRKSLKRHPLIEELGSLTPIGHRTRTSAKASQSKAENKLDSSRLGNGVGKLRHNNARKIGQSNQDRCSNVKTFVLEYPKGRRTRSKLPLASQEASAQNITRFKRSKRDVTSSSMNPVENQDERTSVSGGKIILADRTDAGSSLHGNLSNIQENVVKSIISNHSGIKIDMDNSRSAEGEIMNGSEDASPKDRRKPEASTSTTPVSFTTPISAASPICMGDEYHKQSCRKNLLGLSLMRELNSRTNTTSPLFTGGVKDLRRRRDMTTVRAMFSRHLDADTVKQQKKILARFGALIASSMSEATHFITDEFVRTRNMLEAIAFGKPVVTHLWLESCGQANCFIDERNYILRDARKEKEFGFSMPVSLSRACQHPLLQGLRVLITPNTKPGKEILGSLVKAVHGLAVERLGRSAWKDERLPDDILILSCEEDYEICVPFLEKGAAVYSSELLLNGIVIQRLEYERHRLFVDNVKRTRSTIWLKKNSSNQYLPVTKSK</sequence>
<keyword evidence="2" id="KW-0227">DNA damage</keyword>
<dbReference type="EMBL" id="HG739087">
    <property type="protein sequence ID" value="CDO98931.1"/>
    <property type="molecule type" value="Genomic_DNA"/>
</dbReference>
<comment type="subcellular location">
    <subcellularLocation>
        <location evidence="1">Nucleus</location>
    </subcellularLocation>
</comment>
<dbReference type="InterPro" id="IPR036420">
    <property type="entry name" value="BRCT_dom_sf"/>
</dbReference>
<feature type="domain" description="BRCT" evidence="5">
    <location>
        <begin position="948"/>
        <end position="1012"/>
    </location>
</feature>
<feature type="region of interest" description="Disordered" evidence="4">
    <location>
        <begin position="835"/>
        <end position="870"/>
    </location>
</feature>
<feature type="region of interest" description="Disordered" evidence="4">
    <location>
        <begin position="767"/>
        <end position="791"/>
    </location>
</feature>
<dbReference type="STRING" id="49390.A0A068TRQ0"/>
<dbReference type="PROSITE" id="PS50172">
    <property type="entry name" value="BRCT"/>
    <property type="match status" value="1"/>
</dbReference>
<feature type="region of interest" description="Disordered" evidence="4">
    <location>
        <begin position="159"/>
        <end position="181"/>
    </location>
</feature>
<reference evidence="7" key="1">
    <citation type="journal article" date="2014" name="Science">
        <title>The coffee genome provides insight into the convergent evolution of caffeine biosynthesis.</title>
        <authorList>
            <person name="Denoeud F."/>
            <person name="Carretero-Paulet L."/>
            <person name="Dereeper A."/>
            <person name="Droc G."/>
            <person name="Guyot R."/>
            <person name="Pietrella M."/>
            <person name="Zheng C."/>
            <person name="Alberti A."/>
            <person name="Anthony F."/>
            <person name="Aprea G."/>
            <person name="Aury J.M."/>
            <person name="Bento P."/>
            <person name="Bernard M."/>
            <person name="Bocs S."/>
            <person name="Campa C."/>
            <person name="Cenci A."/>
            <person name="Combes M.C."/>
            <person name="Crouzillat D."/>
            <person name="Da Silva C."/>
            <person name="Daddiego L."/>
            <person name="De Bellis F."/>
            <person name="Dussert S."/>
            <person name="Garsmeur O."/>
            <person name="Gayraud T."/>
            <person name="Guignon V."/>
            <person name="Jahn K."/>
            <person name="Jamilloux V."/>
            <person name="Joet T."/>
            <person name="Labadie K."/>
            <person name="Lan T."/>
            <person name="Leclercq J."/>
            <person name="Lepelley M."/>
            <person name="Leroy T."/>
            <person name="Li L.T."/>
            <person name="Librado P."/>
            <person name="Lopez L."/>
            <person name="Munoz A."/>
            <person name="Noel B."/>
            <person name="Pallavicini A."/>
            <person name="Perrotta G."/>
            <person name="Poncet V."/>
            <person name="Pot D."/>
            <person name="Priyono X."/>
            <person name="Rigoreau M."/>
            <person name="Rouard M."/>
            <person name="Rozas J."/>
            <person name="Tranchant-Dubreuil C."/>
            <person name="VanBuren R."/>
            <person name="Zhang Q."/>
            <person name="Andrade A.C."/>
            <person name="Argout X."/>
            <person name="Bertrand B."/>
            <person name="de Kochko A."/>
            <person name="Graziosi G."/>
            <person name="Henry R.J."/>
            <person name="Jayarama X."/>
            <person name="Ming R."/>
            <person name="Nagai C."/>
            <person name="Rounsley S."/>
            <person name="Sankoff D."/>
            <person name="Giuliano G."/>
            <person name="Albert V.A."/>
            <person name="Wincker P."/>
            <person name="Lashermes P."/>
        </authorList>
    </citation>
    <scope>NUCLEOTIDE SEQUENCE [LARGE SCALE GENOMIC DNA]</scope>
    <source>
        <strain evidence="7">cv. DH200-94</strain>
    </source>
</reference>
<dbReference type="InterPro" id="IPR001357">
    <property type="entry name" value="BRCT_dom"/>
</dbReference>
<accession>A0A068TRQ0</accession>
<feature type="compositionally biased region" description="Polar residues" evidence="4">
    <location>
        <begin position="160"/>
        <end position="174"/>
    </location>
</feature>
<feature type="compositionally biased region" description="Polar residues" evidence="4">
    <location>
        <begin position="17"/>
        <end position="31"/>
    </location>
</feature>
<dbReference type="CDD" id="cd17744">
    <property type="entry name" value="BRCT_MDC1_rpt1"/>
    <property type="match status" value="1"/>
</dbReference>
<dbReference type="PANTHER" id="PTHR23196">
    <property type="entry name" value="PAX TRANSCRIPTION ACTIVATION DOMAIN INTERACTING PROTEIN"/>
    <property type="match status" value="1"/>
</dbReference>
<protein>
    <recommendedName>
        <fullName evidence="5">BRCT domain-containing protein</fullName>
    </recommendedName>
</protein>
<evidence type="ECO:0000313" key="6">
    <source>
        <dbReference type="EMBL" id="CDO98931.1"/>
    </source>
</evidence>
<evidence type="ECO:0000256" key="3">
    <source>
        <dbReference type="ARBA" id="ARBA00023242"/>
    </source>
</evidence>
<keyword evidence="3" id="KW-0539">Nucleus</keyword>
<dbReference type="FunCoup" id="A0A068TRQ0">
    <property type="interactions" value="1494"/>
</dbReference>
<dbReference type="PANTHER" id="PTHR23196:SF1">
    <property type="entry name" value="PAX-INTERACTING PROTEIN 1"/>
    <property type="match status" value="1"/>
</dbReference>
<organism evidence="6 7">
    <name type="scientific">Coffea canephora</name>
    <name type="common">Robusta coffee</name>
    <dbReference type="NCBI Taxonomy" id="49390"/>
    <lineage>
        <taxon>Eukaryota</taxon>
        <taxon>Viridiplantae</taxon>
        <taxon>Streptophyta</taxon>
        <taxon>Embryophyta</taxon>
        <taxon>Tracheophyta</taxon>
        <taxon>Spermatophyta</taxon>
        <taxon>Magnoliopsida</taxon>
        <taxon>eudicotyledons</taxon>
        <taxon>Gunneridae</taxon>
        <taxon>Pentapetalae</taxon>
        <taxon>asterids</taxon>
        <taxon>lamiids</taxon>
        <taxon>Gentianales</taxon>
        <taxon>Rubiaceae</taxon>
        <taxon>Ixoroideae</taxon>
        <taxon>Gardenieae complex</taxon>
        <taxon>Bertiereae - Coffeeae clade</taxon>
        <taxon>Coffeeae</taxon>
        <taxon>Coffea</taxon>
    </lineage>
</organism>
<evidence type="ECO:0000256" key="4">
    <source>
        <dbReference type="SAM" id="MobiDB-lite"/>
    </source>
</evidence>
<keyword evidence="7" id="KW-1185">Reference proteome</keyword>
<dbReference type="Proteomes" id="UP000295252">
    <property type="component" value="Chromosome V"/>
</dbReference>
<feature type="compositionally biased region" description="Polar residues" evidence="4">
    <location>
        <begin position="599"/>
        <end position="608"/>
    </location>
</feature>
<dbReference type="InParanoid" id="A0A068TRQ0"/>
<feature type="region of interest" description="Disordered" evidence="4">
    <location>
        <begin position="213"/>
        <end position="261"/>
    </location>
</feature>
<feature type="compositionally biased region" description="Basic and acidic residues" evidence="4">
    <location>
        <begin position="228"/>
        <end position="261"/>
    </location>
</feature>
<dbReference type="Pfam" id="PF16589">
    <property type="entry name" value="BRCT_2"/>
    <property type="match status" value="1"/>
</dbReference>
<dbReference type="Gene3D" id="3.40.50.10190">
    <property type="entry name" value="BRCT domain"/>
    <property type="match status" value="2"/>
</dbReference>
<dbReference type="GO" id="GO:0006974">
    <property type="term" value="P:DNA damage response"/>
    <property type="evidence" value="ECO:0007669"/>
    <property type="project" value="UniProtKB-KW"/>
</dbReference>
<dbReference type="InterPro" id="IPR051579">
    <property type="entry name" value="DDR_Transcriptional_Reg"/>
</dbReference>
<feature type="region of interest" description="Disordered" evidence="4">
    <location>
        <begin position="1"/>
        <end position="42"/>
    </location>
</feature>
<evidence type="ECO:0000256" key="2">
    <source>
        <dbReference type="ARBA" id="ARBA00022763"/>
    </source>
</evidence>
<feature type="compositionally biased region" description="Basic and acidic residues" evidence="4">
    <location>
        <begin position="851"/>
        <end position="860"/>
    </location>
</feature>
<dbReference type="SUPFAM" id="SSF52113">
    <property type="entry name" value="BRCT domain"/>
    <property type="match status" value="1"/>
</dbReference>
<dbReference type="OrthoDB" id="342264at2759"/>
<feature type="region of interest" description="Disordered" evidence="4">
    <location>
        <begin position="687"/>
        <end position="715"/>
    </location>
</feature>
<gene>
    <name evidence="6" type="ORF">GSCOC_T00025896001</name>
</gene>
<dbReference type="OMA" id="QVMDFGG"/>
<evidence type="ECO:0000259" key="5">
    <source>
        <dbReference type="PROSITE" id="PS50172"/>
    </source>
</evidence>
<dbReference type="Pfam" id="PF16770">
    <property type="entry name" value="RTT107_BRCT_5"/>
    <property type="match status" value="1"/>
</dbReference>
<feature type="region of interest" description="Disordered" evidence="4">
    <location>
        <begin position="583"/>
        <end position="616"/>
    </location>
</feature>
<dbReference type="SMART" id="SM00292">
    <property type="entry name" value="BRCT"/>
    <property type="match status" value="1"/>
</dbReference>
<dbReference type="CDD" id="cd18432">
    <property type="entry name" value="BRCT_PAXIP1_rpt6_like"/>
    <property type="match status" value="1"/>
</dbReference>
<evidence type="ECO:0000256" key="1">
    <source>
        <dbReference type="ARBA" id="ARBA00004123"/>
    </source>
</evidence>